<gene>
    <name evidence="3" type="primary">cpaB</name>
    <name evidence="3" type="ORF">NK718_04950</name>
</gene>
<dbReference type="Pfam" id="PF08666">
    <property type="entry name" value="SAF"/>
    <property type="match status" value="1"/>
</dbReference>
<evidence type="ECO:0000313" key="4">
    <source>
        <dbReference type="Proteomes" id="UP001205890"/>
    </source>
</evidence>
<dbReference type="NCBIfam" id="TIGR03177">
    <property type="entry name" value="pilus_cpaB"/>
    <property type="match status" value="1"/>
</dbReference>
<evidence type="ECO:0000256" key="1">
    <source>
        <dbReference type="SAM" id="Coils"/>
    </source>
</evidence>
<protein>
    <submittedName>
        <fullName evidence="3">Flp pilus assembly protein CpaB</fullName>
    </submittedName>
</protein>
<dbReference type="EMBL" id="JANCLU010000003">
    <property type="protein sequence ID" value="MCP8937854.1"/>
    <property type="molecule type" value="Genomic_DNA"/>
</dbReference>
<dbReference type="Pfam" id="PF16976">
    <property type="entry name" value="RcpC"/>
    <property type="match status" value="1"/>
</dbReference>
<dbReference type="InterPro" id="IPR013974">
    <property type="entry name" value="SAF"/>
</dbReference>
<sequence>MLVAALVLGGAAAFLARGLLLQRAAQQVERPMATIVIAAQPLAFGIPLTADNVSEVSWAADALPEGAFRTRDELLREGRRVVLSPIQKNEPILASKITGAGQRASLSALIDPGMRAVTVRVDEVRGVAGFVLPGDRVDMVLTRNEQGGTYADVLLQNVKVLAVDQLASERQETPTVARAVTVEVNTQQAQKLILASGVGTLSLVLRQAGGTDPELTKRVTVADLGDGEYVDKSRQEAAERMAGLEARIDELKKISEQAETSSRNDALTRIKELESRMQAELRRLSDGKTAVNIPPPAEAAPPLQDTTIIRVMRGLRREEISVPKDVRR</sequence>
<name>A0ABT1L8W1_9HYPH</name>
<proteinExistence type="predicted"/>
<evidence type="ECO:0000313" key="3">
    <source>
        <dbReference type="EMBL" id="MCP8937854.1"/>
    </source>
</evidence>
<dbReference type="InterPro" id="IPR031571">
    <property type="entry name" value="RcpC_dom"/>
</dbReference>
<dbReference type="SMART" id="SM00858">
    <property type="entry name" value="SAF"/>
    <property type="match status" value="1"/>
</dbReference>
<organism evidence="3 4">
    <name type="scientific">Alsobacter ponti</name>
    <dbReference type="NCBI Taxonomy" id="2962936"/>
    <lineage>
        <taxon>Bacteria</taxon>
        <taxon>Pseudomonadati</taxon>
        <taxon>Pseudomonadota</taxon>
        <taxon>Alphaproteobacteria</taxon>
        <taxon>Hyphomicrobiales</taxon>
        <taxon>Alsobacteraceae</taxon>
        <taxon>Alsobacter</taxon>
    </lineage>
</organism>
<feature type="domain" description="SAF" evidence="2">
    <location>
        <begin position="33"/>
        <end position="98"/>
    </location>
</feature>
<keyword evidence="4" id="KW-1185">Reference proteome</keyword>
<dbReference type="CDD" id="cd11614">
    <property type="entry name" value="SAF_CpaB_FlgA_like"/>
    <property type="match status" value="1"/>
</dbReference>
<reference evidence="3 4" key="1">
    <citation type="submission" date="2022-07" db="EMBL/GenBank/DDBJ databases">
        <authorList>
            <person name="Li W.-J."/>
            <person name="Deng Q.-Q."/>
        </authorList>
    </citation>
    <scope>NUCLEOTIDE SEQUENCE [LARGE SCALE GENOMIC DNA]</scope>
    <source>
        <strain evidence="3 4">SYSU M60028</strain>
    </source>
</reference>
<dbReference type="RefSeq" id="WP_254739219.1">
    <property type="nucleotide sequence ID" value="NZ_JANCLU010000003.1"/>
</dbReference>
<evidence type="ECO:0000259" key="2">
    <source>
        <dbReference type="SMART" id="SM00858"/>
    </source>
</evidence>
<keyword evidence="1" id="KW-0175">Coiled coil</keyword>
<comment type="caution">
    <text evidence="3">The sequence shown here is derived from an EMBL/GenBank/DDBJ whole genome shotgun (WGS) entry which is preliminary data.</text>
</comment>
<dbReference type="Proteomes" id="UP001205890">
    <property type="component" value="Unassembled WGS sequence"/>
</dbReference>
<dbReference type="InterPro" id="IPR017592">
    <property type="entry name" value="Pilus_assmbl_Flp-typ_CpaB"/>
</dbReference>
<accession>A0ABT1L8W1</accession>
<feature type="coiled-coil region" evidence="1">
    <location>
        <begin position="234"/>
        <end position="283"/>
    </location>
</feature>